<sequence length="245" mass="26766">MASAKIATLLIRTLAKPISNQIKEQVRQHERFRGLCVNLAQFMYRTEVKMRTNILGEPARHIRPLSEAKAIDNGANALAEGFLFSVAAALIIAETWRSSRNASKRRDNVDDQLDDLGSRLTELTSKVDNLVQKWEDEKDMERLRYNEMAKIIERVVDINLQAGLAELKTPLQLPRIKLTPPLGESSEGAITPTGPLSVSSSVTWPSSSSSDIGSSSDTAAQDGPSVLHTAPSSSPQVSARESSDS</sequence>
<dbReference type="Pfam" id="PF07047">
    <property type="entry name" value="OPA3"/>
    <property type="match status" value="1"/>
</dbReference>
<reference evidence="6" key="1">
    <citation type="journal article" date="2014" name="Proc. Natl. Acad. Sci. U.S.A.">
        <title>Extensive sampling of basidiomycete genomes demonstrates inadequacy of the white-rot/brown-rot paradigm for wood decay fungi.</title>
        <authorList>
            <person name="Riley R."/>
            <person name="Salamov A.A."/>
            <person name="Brown D.W."/>
            <person name="Nagy L.G."/>
            <person name="Floudas D."/>
            <person name="Held B.W."/>
            <person name="Levasseur A."/>
            <person name="Lombard V."/>
            <person name="Morin E."/>
            <person name="Otillar R."/>
            <person name="Lindquist E.A."/>
            <person name="Sun H."/>
            <person name="LaButti K.M."/>
            <person name="Schmutz J."/>
            <person name="Jabbour D."/>
            <person name="Luo H."/>
            <person name="Baker S.E."/>
            <person name="Pisabarro A.G."/>
            <person name="Walton J.D."/>
            <person name="Blanchette R.A."/>
            <person name="Henrissat B."/>
            <person name="Martin F."/>
            <person name="Cullen D."/>
            <person name="Hibbett D.S."/>
            <person name="Grigoriev I.V."/>
        </authorList>
    </citation>
    <scope>NUCLEOTIDE SEQUENCE [LARGE SCALE GENOMIC DNA]</scope>
    <source>
        <strain evidence="6">CBS 339.88</strain>
    </source>
</reference>
<dbReference type="GO" id="GO:0005739">
    <property type="term" value="C:mitochondrion"/>
    <property type="evidence" value="ECO:0007669"/>
    <property type="project" value="TreeGrafter"/>
</dbReference>
<evidence type="ECO:0000313" key="5">
    <source>
        <dbReference type="EMBL" id="KDR82022.1"/>
    </source>
</evidence>
<keyword evidence="6" id="KW-1185">Reference proteome</keyword>
<dbReference type="Proteomes" id="UP000027222">
    <property type="component" value="Unassembled WGS sequence"/>
</dbReference>
<organism evidence="5 6">
    <name type="scientific">Galerina marginata (strain CBS 339.88)</name>
    <dbReference type="NCBI Taxonomy" id="685588"/>
    <lineage>
        <taxon>Eukaryota</taxon>
        <taxon>Fungi</taxon>
        <taxon>Dikarya</taxon>
        <taxon>Basidiomycota</taxon>
        <taxon>Agaricomycotina</taxon>
        <taxon>Agaricomycetes</taxon>
        <taxon>Agaricomycetidae</taxon>
        <taxon>Agaricales</taxon>
        <taxon>Agaricineae</taxon>
        <taxon>Strophariaceae</taxon>
        <taxon>Galerina</taxon>
    </lineage>
</organism>
<evidence type="ECO:0000313" key="6">
    <source>
        <dbReference type="Proteomes" id="UP000027222"/>
    </source>
</evidence>
<evidence type="ECO:0000256" key="4">
    <source>
        <dbReference type="SAM" id="MobiDB-lite"/>
    </source>
</evidence>
<keyword evidence="2 3" id="KW-0175">Coiled coil</keyword>
<evidence type="ECO:0000256" key="3">
    <source>
        <dbReference type="SAM" id="Coils"/>
    </source>
</evidence>
<dbReference type="OrthoDB" id="2129069at2759"/>
<evidence type="ECO:0000256" key="2">
    <source>
        <dbReference type="ARBA" id="ARBA00023054"/>
    </source>
</evidence>
<feature type="coiled-coil region" evidence="3">
    <location>
        <begin position="106"/>
        <end position="133"/>
    </location>
</feature>
<evidence type="ECO:0008006" key="7">
    <source>
        <dbReference type="Google" id="ProtNLM"/>
    </source>
</evidence>
<dbReference type="InterPro" id="IPR010754">
    <property type="entry name" value="OPA3-like"/>
</dbReference>
<dbReference type="EMBL" id="KL142370">
    <property type="protein sequence ID" value="KDR82022.1"/>
    <property type="molecule type" value="Genomic_DNA"/>
</dbReference>
<proteinExistence type="inferred from homology"/>
<feature type="compositionally biased region" description="Polar residues" evidence="4">
    <location>
        <begin position="230"/>
        <end position="245"/>
    </location>
</feature>
<feature type="compositionally biased region" description="Low complexity" evidence="4">
    <location>
        <begin position="197"/>
        <end position="217"/>
    </location>
</feature>
<protein>
    <recommendedName>
        <fullName evidence="7">OPA3-domain-containing protein</fullName>
    </recommendedName>
</protein>
<dbReference type="HOGENOM" id="CLU_074707_3_0_1"/>
<gene>
    <name evidence="5" type="ORF">GALMADRAFT_240456</name>
</gene>
<dbReference type="GO" id="GO:0019216">
    <property type="term" value="P:regulation of lipid metabolic process"/>
    <property type="evidence" value="ECO:0007669"/>
    <property type="project" value="TreeGrafter"/>
</dbReference>
<accession>A0A067TI71</accession>
<comment type="similarity">
    <text evidence="1">Belongs to the OPA3 family.</text>
</comment>
<feature type="region of interest" description="Disordered" evidence="4">
    <location>
        <begin position="179"/>
        <end position="245"/>
    </location>
</feature>
<dbReference type="STRING" id="685588.A0A067TI71"/>
<dbReference type="PANTHER" id="PTHR12499:SF0">
    <property type="entry name" value="OPTIC ATROPHY 3 PROTEIN"/>
    <property type="match status" value="1"/>
</dbReference>
<name>A0A067TI71_GALM3</name>
<evidence type="ECO:0000256" key="1">
    <source>
        <dbReference type="ARBA" id="ARBA00007584"/>
    </source>
</evidence>
<dbReference type="AlphaFoldDB" id="A0A067TI71"/>
<dbReference type="PANTHER" id="PTHR12499">
    <property type="entry name" value="OPTIC ATROPHY 3 PROTEIN OPA3"/>
    <property type="match status" value="1"/>
</dbReference>